<keyword evidence="2" id="KW-1185">Reference proteome</keyword>
<organism evidence="1 2">
    <name type="scientific">Methanoculleus formosensis</name>
    <dbReference type="NCBI Taxonomy" id="2590886"/>
    <lineage>
        <taxon>Archaea</taxon>
        <taxon>Methanobacteriati</taxon>
        <taxon>Methanobacteriota</taxon>
        <taxon>Stenosarchaea group</taxon>
        <taxon>Methanomicrobia</taxon>
        <taxon>Methanomicrobiales</taxon>
        <taxon>Methanomicrobiaceae</taxon>
        <taxon>Methanoculleus</taxon>
    </lineage>
</organism>
<sequence length="63" mass="7408">MTEVRQHQEGEVEVVVNCVLVDYRGDSESRGRIVHAILEWAEEHPEEWNELQERCQQRHAVPA</sequence>
<evidence type="ECO:0000313" key="1">
    <source>
        <dbReference type="EMBL" id="MCT8337304.1"/>
    </source>
</evidence>
<dbReference type="EMBL" id="VHLL01000003">
    <property type="protein sequence ID" value="MCT8337304.1"/>
    <property type="molecule type" value="Genomic_DNA"/>
</dbReference>
<dbReference type="RefSeq" id="WP_261597407.1">
    <property type="nucleotide sequence ID" value="NZ_VHLL01000003.1"/>
</dbReference>
<dbReference type="AlphaFoldDB" id="A0A9E5DE35"/>
<proteinExistence type="predicted"/>
<gene>
    <name evidence="1" type="ORF">FKB36_07300</name>
</gene>
<name>A0A9E5DE35_9EURY</name>
<accession>A0A9E5DE35</accession>
<reference evidence="1" key="1">
    <citation type="submission" date="2019-06" db="EMBL/GenBank/DDBJ databases">
        <title>Methanoculleus strain from Tamsui River, Taipei, Taiwan.</title>
        <authorList>
            <person name="You Y.-T."/>
            <person name="Chen S.-C."/>
            <person name="Lai S.-J."/>
            <person name="Lee Y.-C."/>
            <person name="Lai M.-C."/>
        </authorList>
    </citation>
    <scope>NUCLEOTIDE SEQUENCE</scope>
    <source>
        <strain evidence="1">Afa-1</strain>
    </source>
</reference>
<protein>
    <submittedName>
        <fullName evidence="1">Uncharacterized protein</fullName>
    </submittedName>
</protein>
<evidence type="ECO:0000313" key="2">
    <source>
        <dbReference type="Proteomes" id="UP001065682"/>
    </source>
</evidence>
<dbReference type="Proteomes" id="UP001065682">
    <property type="component" value="Unassembled WGS sequence"/>
</dbReference>
<comment type="caution">
    <text evidence="1">The sequence shown here is derived from an EMBL/GenBank/DDBJ whole genome shotgun (WGS) entry which is preliminary data.</text>
</comment>